<protein>
    <submittedName>
        <fullName evidence="1">Uncharacterized protein</fullName>
    </submittedName>
</protein>
<proteinExistence type="predicted"/>
<name>A0A6V7QCK5_ANACO</name>
<gene>
    <name evidence="1" type="ORF">CB5_LOCUS23776</name>
</gene>
<reference evidence="1" key="1">
    <citation type="submission" date="2020-07" db="EMBL/GenBank/DDBJ databases">
        <authorList>
            <person name="Lin J."/>
        </authorList>
    </citation>
    <scope>NUCLEOTIDE SEQUENCE</scope>
</reference>
<organism evidence="1">
    <name type="scientific">Ananas comosus var. bracteatus</name>
    <name type="common">red pineapple</name>
    <dbReference type="NCBI Taxonomy" id="296719"/>
    <lineage>
        <taxon>Eukaryota</taxon>
        <taxon>Viridiplantae</taxon>
        <taxon>Streptophyta</taxon>
        <taxon>Embryophyta</taxon>
        <taxon>Tracheophyta</taxon>
        <taxon>Spermatophyta</taxon>
        <taxon>Magnoliopsida</taxon>
        <taxon>Liliopsida</taxon>
        <taxon>Poales</taxon>
        <taxon>Bromeliaceae</taxon>
        <taxon>Bromelioideae</taxon>
        <taxon>Ananas</taxon>
    </lineage>
</organism>
<dbReference type="EMBL" id="LR862135">
    <property type="protein sequence ID" value="CAD1840565.1"/>
    <property type="molecule type" value="Genomic_DNA"/>
</dbReference>
<accession>A0A6V7QCK5</accession>
<evidence type="ECO:0000313" key="1">
    <source>
        <dbReference type="EMBL" id="CAD1840565.1"/>
    </source>
</evidence>
<dbReference type="AlphaFoldDB" id="A0A6V7QCK5"/>
<sequence>MGAGVTFIEVATIAKTPLPENCSRCTVYRYTGSRTGTTPARQPNPSLGFARNPSVYRYTSPVPVLNLQSRGSNHGSKHCQQPSTKCRKAQNTKQTLESYNLQRTVVPESCYINHDATQAQIPAFQERISSYGSNSILQILIPSSDSISDITTTDTRFSGDK</sequence>